<name>A0ABT2NNY5_9RHOB</name>
<feature type="transmembrane region" description="Helical" evidence="5">
    <location>
        <begin position="71"/>
        <end position="91"/>
    </location>
</feature>
<feature type="domain" description="EamA" evidence="7">
    <location>
        <begin position="153"/>
        <end position="280"/>
    </location>
</feature>
<protein>
    <submittedName>
        <fullName evidence="8">DMT family transporter</fullName>
    </submittedName>
</protein>
<dbReference type="SUPFAM" id="SSF103481">
    <property type="entry name" value="Multidrug resistance efflux transporter EmrE"/>
    <property type="match status" value="2"/>
</dbReference>
<feature type="transmembrane region" description="Helical" evidence="5">
    <location>
        <begin position="149"/>
        <end position="169"/>
    </location>
</feature>
<dbReference type="PANTHER" id="PTHR32322:SF9">
    <property type="entry name" value="AMINO-ACID METABOLITE EFFLUX PUMP-RELATED"/>
    <property type="match status" value="1"/>
</dbReference>
<evidence type="ECO:0000256" key="4">
    <source>
        <dbReference type="ARBA" id="ARBA00023136"/>
    </source>
</evidence>
<dbReference type="EMBL" id="JAOCQF010000002">
    <property type="protein sequence ID" value="MCT8330436.1"/>
    <property type="molecule type" value="Genomic_DNA"/>
</dbReference>
<dbReference type="Proteomes" id="UP001205601">
    <property type="component" value="Unassembled WGS sequence"/>
</dbReference>
<feature type="transmembrane region" description="Helical" evidence="5">
    <location>
        <begin position="238"/>
        <end position="257"/>
    </location>
</feature>
<keyword evidence="2 5" id="KW-0812">Transmembrane</keyword>
<evidence type="ECO:0000256" key="2">
    <source>
        <dbReference type="ARBA" id="ARBA00022692"/>
    </source>
</evidence>
<keyword evidence="9" id="KW-1185">Reference proteome</keyword>
<reference evidence="9" key="1">
    <citation type="submission" date="2023-07" db="EMBL/GenBank/DDBJ databases">
        <title>Defluviimonas sediminis sp. nov., isolated from mangrove sediment.</title>
        <authorList>
            <person name="Liu L."/>
            <person name="Li J."/>
            <person name="Huang Y."/>
            <person name="Pan J."/>
            <person name="Li M."/>
        </authorList>
    </citation>
    <scope>NUCLEOTIDE SEQUENCE [LARGE SCALE GENOMIC DNA]</scope>
    <source>
        <strain evidence="9">FT324</strain>
    </source>
</reference>
<feature type="transmembrane region" description="Helical" evidence="5">
    <location>
        <begin position="181"/>
        <end position="200"/>
    </location>
</feature>
<feature type="transmembrane region" description="Helical" evidence="5">
    <location>
        <begin position="263"/>
        <end position="281"/>
    </location>
</feature>
<dbReference type="RefSeq" id="WP_261496302.1">
    <property type="nucleotide sequence ID" value="NZ_JAOCQF010000002.1"/>
</dbReference>
<feature type="transmembrane region" description="Helical" evidence="5">
    <location>
        <begin position="31"/>
        <end position="51"/>
    </location>
</feature>
<organism evidence="8 9">
    <name type="scientific">Albidovulum sediminis</name>
    <dbReference type="NCBI Taxonomy" id="3066345"/>
    <lineage>
        <taxon>Bacteria</taxon>
        <taxon>Pseudomonadati</taxon>
        <taxon>Pseudomonadota</taxon>
        <taxon>Alphaproteobacteria</taxon>
        <taxon>Rhodobacterales</taxon>
        <taxon>Paracoccaceae</taxon>
        <taxon>Albidovulum</taxon>
    </lineage>
</organism>
<evidence type="ECO:0000313" key="8">
    <source>
        <dbReference type="EMBL" id="MCT8330436.1"/>
    </source>
</evidence>
<keyword evidence="3 5" id="KW-1133">Transmembrane helix</keyword>
<evidence type="ECO:0000256" key="5">
    <source>
        <dbReference type="SAM" id="Phobius"/>
    </source>
</evidence>
<feature type="transmembrane region" description="Helical" evidence="5">
    <location>
        <begin position="123"/>
        <end position="143"/>
    </location>
</feature>
<accession>A0ABT2NNY5</accession>
<evidence type="ECO:0000259" key="7">
    <source>
        <dbReference type="Pfam" id="PF00892"/>
    </source>
</evidence>
<dbReference type="InterPro" id="IPR050638">
    <property type="entry name" value="AA-Vitamin_Transporters"/>
</dbReference>
<evidence type="ECO:0000313" key="9">
    <source>
        <dbReference type="Proteomes" id="UP001205601"/>
    </source>
</evidence>
<evidence type="ECO:0000256" key="1">
    <source>
        <dbReference type="ARBA" id="ARBA00004141"/>
    </source>
</evidence>
<comment type="caution">
    <text evidence="8">The sequence shown here is derived from an EMBL/GenBank/DDBJ whole genome shotgun (WGS) entry which is preliminary data.</text>
</comment>
<dbReference type="InterPro" id="IPR037185">
    <property type="entry name" value="EmrE-like"/>
</dbReference>
<evidence type="ECO:0000256" key="6">
    <source>
        <dbReference type="SAM" id="SignalP"/>
    </source>
</evidence>
<feature type="signal peptide" evidence="6">
    <location>
        <begin position="1"/>
        <end position="15"/>
    </location>
</feature>
<comment type="subcellular location">
    <subcellularLocation>
        <location evidence="1">Membrane</location>
        <topology evidence="1">Multi-pass membrane protein</topology>
    </subcellularLocation>
</comment>
<feature type="transmembrane region" description="Helical" evidence="5">
    <location>
        <begin position="97"/>
        <end position="116"/>
    </location>
</feature>
<sequence>MRLILLTALTMTAFAANSVLNRMAVGPGHIGAVDFAAIRLVAGAAMLGVLVLARRAAGRGVPSRIAPLRRLLGAASLLVYLFGFSLAYLSLDAGGGALILFGMVQISMLAGALVIAEPVPRQRWAGAALAFGGLVWLFAPWAGSGAALSAPHVFLMAAAGVGWGVYSLSARGAADPLGATAGNFLVAAPVGLVVLVAGAGSTADTAGVTLAVLSGAVTSGLGYALWYAILPALGAARAAVAQLSAPVIAAFGGLILIGEPVTPRLLVAGAVVLGGVALASLPRRR</sequence>
<proteinExistence type="predicted"/>
<keyword evidence="4 5" id="KW-0472">Membrane</keyword>
<keyword evidence="6" id="KW-0732">Signal</keyword>
<feature type="chain" id="PRO_5045052656" evidence="6">
    <location>
        <begin position="16"/>
        <end position="285"/>
    </location>
</feature>
<dbReference type="InterPro" id="IPR000620">
    <property type="entry name" value="EamA_dom"/>
</dbReference>
<feature type="transmembrane region" description="Helical" evidence="5">
    <location>
        <begin position="206"/>
        <end position="226"/>
    </location>
</feature>
<dbReference type="PANTHER" id="PTHR32322">
    <property type="entry name" value="INNER MEMBRANE TRANSPORTER"/>
    <property type="match status" value="1"/>
</dbReference>
<gene>
    <name evidence="8" type="ORF">N5I32_12985</name>
</gene>
<dbReference type="Pfam" id="PF00892">
    <property type="entry name" value="EamA"/>
    <property type="match status" value="1"/>
</dbReference>
<evidence type="ECO:0000256" key="3">
    <source>
        <dbReference type="ARBA" id="ARBA00022989"/>
    </source>
</evidence>